<dbReference type="AlphaFoldDB" id="A0AAV4RKH6"/>
<feature type="region of interest" description="Disordered" evidence="1">
    <location>
        <begin position="1"/>
        <end position="30"/>
    </location>
</feature>
<evidence type="ECO:0000313" key="2">
    <source>
        <dbReference type="EMBL" id="GIY22354.1"/>
    </source>
</evidence>
<dbReference type="EMBL" id="BPLR01008136">
    <property type="protein sequence ID" value="GIY22354.1"/>
    <property type="molecule type" value="Genomic_DNA"/>
</dbReference>
<dbReference type="Proteomes" id="UP001054945">
    <property type="component" value="Unassembled WGS sequence"/>
</dbReference>
<sequence length="168" mass="18055">MANSDDAAFPNPLLLTSPRKRSQGREEGPHLKVDRTLAKRGGNIVEQKGRCDSCSPLYRNLWIVKAPGHRPGAPVLKGRGNARYAINSVALSTGIDLVANGRIVAGSRNGVRRIASKYKGSHLAKILPKKHAINSVASTGVDLAADGRIVTRLRRIASKMARFKSAIS</sequence>
<name>A0AAV4RKH6_CAEEX</name>
<comment type="caution">
    <text evidence="2">The sequence shown here is derived from an EMBL/GenBank/DDBJ whole genome shotgun (WGS) entry which is preliminary data.</text>
</comment>
<proteinExistence type="predicted"/>
<accession>A0AAV4RKH6</accession>
<protein>
    <submittedName>
        <fullName evidence="2">Uncharacterized protein</fullName>
    </submittedName>
</protein>
<organism evidence="2 3">
    <name type="scientific">Caerostris extrusa</name>
    <name type="common">Bark spider</name>
    <name type="synonym">Caerostris bankana</name>
    <dbReference type="NCBI Taxonomy" id="172846"/>
    <lineage>
        <taxon>Eukaryota</taxon>
        <taxon>Metazoa</taxon>
        <taxon>Ecdysozoa</taxon>
        <taxon>Arthropoda</taxon>
        <taxon>Chelicerata</taxon>
        <taxon>Arachnida</taxon>
        <taxon>Araneae</taxon>
        <taxon>Araneomorphae</taxon>
        <taxon>Entelegynae</taxon>
        <taxon>Araneoidea</taxon>
        <taxon>Araneidae</taxon>
        <taxon>Caerostris</taxon>
    </lineage>
</organism>
<evidence type="ECO:0000313" key="3">
    <source>
        <dbReference type="Proteomes" id="UP001054945"/>
    </source>
</evidence>
<reference evidence="2 3" key="1">
    <citation type="submission" date="2021-06" db="EMBL/GenBank/DDBJ databases">
        <title>Caerostris extrusa draft genome.</title>
        <authorList>
            <person name="Kono N."/>
            <person name="Arakawa K."/>
        </authorList>
    </citation>
    <scope>NUCLEOTIDE SEQUENCE [LARGE SCALE GENOMIC DNA]</scope>
</reference>
<evidence type="ECO:0000256" key="1">
    <source>
        <dbReference type="SAM" id="MobiDB-lite"/>
    </source>
</evidence>
<keyword evidence="3" id="KW-1185">Reference proteome</keyword>
<gene>
    <name evidence="2" type="ORF">CEXT_404001</name>
</gene>